<keyword evidence="11" id="KW-1185">Reference proteome</keyword>
<gene>
    <name evidence="10" type="ORF">R1sor_000287</name>
</gene>
<keyword evidence="9" id="KW-0812">Transmembrane</keyword>
<keyword evidence="2 7" id="KW-0349">Heme</keyword>
<keyword evidence="6 8" id="KW-0503">Monooxygenase</keyword>
<reference evidence="10 11" key="1">
    <citation type="submission" date="2024-09" db="EMBL/GenBank/DDBJ databases">
        <title>Chromosome-scale assembly of Riccia sorocarpa.</title>
        <authorList>
            <person name="Paukszto L."/>
        </authorList>
    </citation>
    <scope>NUCLEOTIDE SEQUENCE [LARGE SCALE GENOMIC DNA]</scope>
    <source>
        <strain evidence="10">LP-2024</strain>
        <tissue evidence="10">Aerial parts of the thallus</tissue>
    </source>
</reference>
<evidence type="ECO:0000313" key="11">
    <source>
        <dbReference type="Proteomes" id="UP001633002"/>
    </source>
</evidence>
<evidence type="ECO:0000256" key="7">
    <source>
        <dbReference type="PIRSR" id="PIRSR602401-1"/>
    </source>
</evidence>
<dbReference type="PRINTS" id="PR00385">
    <property type="entry name" value="P450"/>
</dbReference>
<dbReference type="InterPro" id="IPR017972">
    <property type="entry name" value="Cyt_P450_CS"/>
</dbReference>
<dbReference type="GO" id="GO:0046872">
    <property type="term" value="F:metal ion binding"/>
    <property type="evidence" value="ECO:0007669"/>
    <property type="project" value="UniProtKB-KW"/>
</dbReference>
<dbReference type="InterPro" id="IPR001128">
    <property type="entry name" value="Cyt_P450"/>
</dbReference>
<dbReference type="Gene3D" id="1.10.630.10">
    <property type="entry name" value="Cytochrome P450"/>
    <property type="match status" value="1"/>
</dbReference>
<dbReference type="PROSITE" id="PS00086">
    <property type="entry name" value="CYTOCHROME_P450"/>
    <property type="match status" value="1"/>
</dbReference>
<comment type="similarity">
    <text evidence="1 8">Belongs to the cytochrome P450 family.</text>
</comment>
<evidence type="ECO:0000256" key="3">
    <source>
        <dbReference type="ARBA" id="ARBA00022723"/>
    </source>
</evidence>
<dbReference type="PRINTS" id="PR00463">
    <property type="entry name" value="EP450I"/>
</dbReference>
<evidence type="ECO:0000256" key="2">
    <source>
        <dbReference type="ARBA" id="ARBA00022617"/>
    </source>
</evidence>
<evidence type="ECO:0000256" key="9">
    <source>
        <dbReference type="SAM" id="Phobius"/>
    </source>
</evidence>
<organism evidence="10 11">
    <name type="scientific">Riccia sorocarpa</name>
    <dbReference type="NCBI Taxonomy" id="122646"/>
    <lineage>
        <taxon>Eukaryota</taxon>
        <taxon>Viridiplantae</taxon>
        <taxon>Streptophyta</taxon>
        <taxon>Embryophyta</taxon>
        <taxon>Marchantiophyta</taxon>
        <taxon>Marchantiopsida</taxon>
        <taxon>Marchantiidae</taxon>
        <taxon>Marchantiales</taxon>
        <taxon>Ricciaceae</taxon>
        <taxon>Riccia</taxon>
    </lineage>
</organism>
<evidence type="ECO:0000256" key="4">
    <source>
        <dbReference type="ARBA" id="ARBA00023002"/>
    </source>
</evidence>
<feature type="binding site" description="axial binding residue" evidence="7">
    <location>
        <position position="444"/>
    </location>
    <ligand>
        <name>heme</name>
        <dbReference type="ChEBI" id="CHEBI:30413"/>
    </ligand>
    <ligandPart>
        <name>Fe</name>
        <dbReference type="ChEBI" id="CHEBI:18248"/>
    </ligandPart>
</feature>
<evidence type="ECO:0008006" key="12">
    <source>
        <dbReference type="Google" id="ProtNLM"/>
    </source>
</evidence>
<protein>
    <recommendedName>
        <fullName evidence="12">Cytochrome P450</fullName>
    </recommendedName>
</protein>
<dbReference type="Proteomes" id="UP001633002">
    <property type="component" value="Unassembled WGS sequence"/>
</dbReference>
<keyword evidence="9" id="KW-0472">Membrane</keyword>
<accession>A0ABD3GVU4</accession>
<keyword evidence="9" id="KW-1133">Transmembrane helix</keyword>
<dbReference type="SUPFAM" id="SSF48264">
    <property type="entry name" value="Cytochrome P450"/>
    <property type="match status" value="1"/>
</dbReference>
<evidence type="ECO:0000313" key="10">
    <source>
        <dbReference type="EMBL" id="KAL3682265.1"/>
    </source>
</evidence>
<keyword evidence="3 7" id="KW-0479">Metal-binding</keyword>
<dbReference type="PANTHER" id="PTHR24286:SF384">
    <property type="entry name" value="P450, PUTATIVE (EUROFUNG)-RELATED"/>
    <property type="match status" value="1"/>
</dbReference>
<proteinExistence type="inferred from homology"/>
<dbReference type="PANTHER" id="PTHR24286">
    <property type="entry name" value="CYTOCHROME P450 26"/>
    <property type="match status" value="1"/>
</dbReference>
<evidence type="ECO:0000256" key="5">
    <source>
        <dbReference type="ARBA" id="ARBA00023004"/>
    </source>
</evidence>
<dbReference type="GO" id="GO:0004497">
    <property type="term" value="F:monooxygenase activity"/>
    <property type="evidence" value="ECO:0007669"/>
    <property type="project" value="UniProtKB-KW"/>
</dbReference>
<dbReference type="Pfam" id="PF00067">
    <property type="entry name" value="p450"/>
    <property type="match status" value="1"/>
</dbReference>
<dbReference type="CDD" id="cd11043">
    <property type="entry name" value="CYP90-like"/>
    <property type="match status" value="1"/>
</dbReference>
<comment type="caution">
    <text evidence="10">The sequence shown here is derived from an EMBL/GenBank/DDBJ whole genome shotgun (WGS) entry which is preliminary data.</text>
</comment>
<comment type="cofactor">
    <cofactor evidence="7">
        <name>heme</name>
        <dbReference type="ChEBI" id="CHEBI:30413"/>
    </cofactor>
</comment>
<dbReference type="AlphaFoldDB" id="A0ABD3GVU4"/>
<name>A0ABD3GVU4_9MARC</name>
<feature type="transmembrane region" description="Helical" evidence="9">
    <location>
        <begin position="298"/>
        <end position="321"/>
    </location>
</feature>
<evidence type="ECO:0000256" key="8">
    <source>
        <dbReference type="RuleBase" id="RU000461"/>
    </source>
</evidence>
<evidence type="ECO:0000256" key="6">
    <source>
        <dbReference type="ARBA" id="ARBA00023033"/>
    </source>
</evidence>
<dbReference type="InterPro" id="IPR036396">
    <property type="entry name" value="Cyt_P450_sf"/>
</dbReference>
<feature type="transmembrane region" description="Helical" evidence="9">
    <location>
        <begin position="20"/>
        <end position="39"/>
    </location>
</feature>
<keyword evidence="4 8" id="KW-0560">Oxidoreductase</keyword>
<dbReference type="InterPro" id="IPR002401">
    <property type="entry name" value="Cyt_P450_E_grp-I"/>
</dbReference>
<dbReference type="EMBL" id="JBJQOH010000006">
    <property type="protein sequence ID" value="KAL3682265.1"/>
    <property type="molecule type" value="Genomic_DNA"/>
</dbReference>
<evidence type="ECO:0000256" key="1">
    <source>
        <dbReference type="ARBA" id="ARBA00010617"/>
    </source>
</evidence>
<sequence length="500" mass="57691">MATSWNGLSSVLPEESYMTLITALAFTVLWLLWSISSYFRCRNRLPLPPGNFGFPVIGQTVEHLLALRTADGIRQWMQKQVDKHGPVFRYRFVGYPMVMMSQPEGNKFIFQNEGLSNHIFWPSHISTMFGPHAVITQSGERHKLVRCHLNRFFDRAAMGRYIHGVNCNAIRHFTNHWQGKEQLVALDIINFFTGSCVCNLALSLEEGPLMYRILEETQTWIGGLYCLPINLPGFRYYKALKARGSIFKLLDGLMEQRRQMIAEDHVPEALQNDILNSLLTVPDEEGNLRQDSFIKDNLLILLFGGYDTSSVTLAMTIFYIAKNPHVYEQILQEQKLIVDGKCSSGENENALTMEDISAMKYTWGAIQETLRLHPVLTGSYRKTVTDLEYEGYHIPKGWLLNWNSQHSHYNPKYFKDPFKFDPSRWEKRPPPFTYLPFGGGVHLCLGYEFARMEMLIFIHHLVRNFSWSLVDPSYDGPIIRDPLPRTKDRVLINVKRVIAS</sequence>
<keyword evidence="5 7" id="KW-0408">Iron</keyword>